<dbReference type="Gene3D" id="2.40.160.10">
    <property type="entry name" value="Porin"/>
    <property type="match status" value="1"/>
</dbReference>
<evidence type="ECO:0000256" key="7">
    <source>
        <dbReference type="ARBA" id="ARBA00023065"/>
    </source>
</evidence>
<name>A0ABS9MQU0_9BURK</name>
<dbReference type="CDD" id="cd00342">
    <property type="entry name" value="gram_neg_porins"/>
    <property type="match status" value="1"/>
</dbReference>
<evidence type="ECO:0000256" key="10">
    <source>
        <dbReference type="ARBA" id="ARBA00023237"/>
    </source>
</evidence>
<evidence type="ECO:0000256" key="8">
    <source>
        <dbReference type="ARBA" id="ARBA00023114"/>
    </source>
</evidence>
<dbReference type="InterPro" id="IPR033900">
    <property type="entry name" value="Gram_neg_porin_domain"/>
</dbReference>
<dbReference type="PANTHER" id="PTHR34501:SF9">
    <property type="entry name" value="MAJOR OUTER MEMBRANE PROTEIN P.IA"/>
    <property type="match status" value="1"/>
</dbReference>
<dbReference type="PANTHER" id="PTHR34501">
    <property type="entry name" value="PROTEIN YDDL-RELATED"/>
    <property type="match status" value="1"/>
</dbReference>
<dbReference type="InterPro" id="IPR002299">
    <property type="entry name" value="Porin_Neis"/>
</dbReference>
<evidence type="ECO:0000313" key="14">
    <source>
        <dbReference type="Proteomes" id="UP001297600"/>
    </source>
</evidence>
<dbReference type="EMBL" id="JAKNCT010000004">
    <property type="protein sequence ID" value="MCG5030600.1"/>
    <property type="molecule type" value="Genomic_DNA"/>
</dbReference>
<proteinExistence type="predicted"/>
<dbReference type="Pfam" id="PF13609">
    <property type="entry name" value="Porin_4"/>
    <property type="match status" value="1"/>
</dbReference>
<comment type="caution">
    <text evidence="13">The sequence shown here is derived from an EMBL/GenBank/DDBJ whole genome shotgun (WGS) entry which is preliminary data.</text>
</comment>
<dbReference type="SUPFAM" id="SSF56935">
    <property type="entry name" value="Porins"/>
    <property type="match status" value="1"/>
</dbReference>
<feature type="domain" description="Porin" evidence="12">
    <location>
        <begin position="7"/>
        <end position="343"/>
    </location>
</feature>
<evidence type="ECO:0000256" key="9">
    <source>
        <dbReference type="ARBA" id="ARBA00023136"/>
    </source>
</evidence>
<accession>A0ABS9MQU0</accession>
<gene>
    <name evidence="13" type="ORF">MAF45_03960</name>
</gene>
<evidence type="ECO:0000259" key="12">
    <source>
        <dbReference type="Pfam" id="PF13609"/>
    </source>
</evidence>
<feature type="chain" id="PRO_5046784322" evidence="11">
    <location>
        <begin position="21"/>
        <end position="364"/>
    </location>
</feature>
<dbReference type="InterPro" id="IPR050298">
    <property type="entry name" value="Gram-neg_bact_OMP"/>
</dbReference>
<evidence type="ECO:0000256" key="11">
    <source>
        <dbReference type="SAM" id="SignalP"/>
    </source>
</evidence>
<evidence type="ECO:0000256" key="5">
    <source>
        <dbReference type="ARBA" id="ARBA00022692"/>
    </source>
</evidence>
<keyword evidence="5" id="KW-0812">Transmembrane</keyword>
<comment type="subunit">
    <text evidence="2">Homotrimer.</text>
</comment>
<keyword evidence="9" id="KW-0472">Membrane</keyword>
<keyword evidence="3" id="KW-0813">Transport</keyword>
<dbReference type="PRINTS" id="PR00182">
    <property type="entry name" value="ECOLNEIPORIN"/>
</dbReference>
<keyword evidence="8" id="KW-0626">Porin</keyword>
<keyword evidence="14" id="KW-1185">Reference proteome</keyword>
<evidence type="ECO:0000256" key="3">
    <source>
        <dbReference type="ARBA" id="ARBA00022448"/>
    </source>
</evidence>
<organism evidence="13 14">
    <name type="scientific">Mesosutterella porci</name>
    <dbReference type="NCBI Taxonomy" id="2915351"/>
    <lineage>
        <taxon>Bacteria</taxon>
        <taxon>Pseudomonadati</taxon>
        <taxon>Pseudomonadota</taxon>
        <taxon>Betaproteobacteria</taxon>
        <taxon>Burkholderiales</taxon>
        <taxon>Sutterellaceae</taxon>
        <taxon>Mesosutterella</taxon>
    </lineage>
</organism>
<keyword evidence="4" id="KW-1134">Transmembrane beta strand</keyword>
<keyword evidence="6 11" id="KW-0732">Signal</keyword>
<reference evidence="13 14" key="1">
    <citation type="submission" date="2022-02" db="EMBL/GenBank/DDBJ databases">
        <title>Mesosutterella porci, a novel member of the family Sutterellaceae from pig feces.</title>
        <authorList>
            <person name="Wylensek D."/>
            <person name="Clavel T."/>
        </authorList>
    </citation>
    <scope>NUCLEOTIDE SEQUENCE [LARGE SCALE GENOMIC DNA]</scope>
    <source>
        <strain evidence="14">oilRF-744-wt-GAM-9</strain>
    </source>
</reference>
<dbReference type="PRINTS" id="PR00184">
    <property type="entry name" value="NEISSPPORIN"/>
</dbReference>
<dbReference type="InterPro" id="IPR001702">
    <property type="entry name" value="Porin_Gram-ve"/>
</dbReference>
<evidence type="ECO:0000256" key="1">
    <source>
        <dbReference type="ARBA" id="ARBA00004571"/>
    </source>
</evidence>
<evidence type="ECO:0000256" key="6">
    <source>
        <dbReference type="ARBA" id="ARBA00022729"/>
    </source>
</evidence>
<dbReference type="InterPro" id="IPR023614">
    <property type="entry name" value="Porin_dom_sf"/>
</dbReference>
<evidence type="ECO:0000256" key="2">
    <source>
        <dbReference type="ARBA" id="ARBA00011233"/>
    </source>
</evidence>
<feature type="signal peptide" evidence="11">
    <location>
        <begin position="1"/>
        <end position="20"/>
    </location>
</feature>
<sequence length="364" mass="38144">MKKTLIAAAFLGAFAASAFAVPSVSLYGRIDTGLLYQHVNPDAPGKDSVDTVSMESGWNTGSRWGLKGGEDIGNVRVGFVLESGFASDAGTSSQGSRLFGRQATVEVSGAYGTLYAGRLGSINSDIGTIGLLGSVSPLGSSFSALGTHNSSGHLWTRYDNTLACVSPSIAGLKAEAMYSFKGNAKDTYGVEGKSSADRYAAAGLNYNNGALDLVLTGDYTMWGNAEHPGLDDGWSVVLGGNYNFGFLTAYAKATYFGNQLITDDSDLNFFGLISIPVKGWGVSASVKAPLCGGSAMAEVGYRDAKNVDDSSDKFQRLYATVGYSYSFSKRTSVYVAGGYTQEKAKKLDRTPNSALVGGGLVHKF</sequence>
<keyword evidence="7" id="KW-0406">Ion transport</keyword>
<protein>
    <submittedName>
        <fullName evidence="13">Porin</fullName>
    </submittedName>
</protein>
<comment type="subcellular location">
    <subcellularLocation>
        <location evidence="1">Cell outer membrane</location>
        <topology evidence="1">Multi-pass membrane protein</topology>
    </subcellularLocation>
</comment>
<evidence type="ECO:0000256" key="4">
    <source>
        <dbReference type="ARBA" id="ARBA00022452"/>
    </source>
</evidence>
<dbReference type="Proteomes" id="UP001297600">
    <property type="component" value="Unassembled WGS sequence"/>
</dbReference>
<dbReference type="RefSeq" id="WP_237978256.1">
    <property type="nucleotide sequence ID" value="NZ_JAKNCT010000004.1"/>
</dbReference>
<evidence type="ECO:0000313" key="13">
    <source>
        <dbReference type="EMBL" id="MCG5030600.1"/>
    </source>
</evidence>
<keyword evidence="10" id="KW-0998">Cell outer membrane</keyword>